<evidence type="ECO:0000259" key="10">
    <source>
        <dbReference type="Pfam" id="PF08241"/>
    </source>
</evidence>
<dbReference type="GO" id="GO:0070476">
    <property type="term" value="P:rRNA (guanine-N7)-methylation"/>
    <property type="evidence" value="ECO:0007669"/>
    <property type="project" value="InterPro"/>
</dbReference>
<feature type="domain" description="18S rRNA (guanine(1575)-N(7))-methyltransferase Bud23 C-terminal" evidence="11">
    <location>
        <begin position="223"/>
        <end position="273"/>
    </location>
</feature>
<evidence type="ECO:0000256" key="2">
    <source>
        <dbReference type="ARBA" id="ARBA00004496"/>
    </source>
</evidence>
<reference evidence="13" key="1">
    <citation type="submission" date="2015-05" db="EMBL/GenBank/DDBJ databases">
        <authorList>
            <person name="Fogelqvist Johan"/>
        </authorList>
    </citation>
    <scope>NUCLEOTIDE SEQUENCE [LARGE SCALE GENOMIC DNA]</scope>
</reference>
<keyword evidence="7" id="KW-0949">S-adenosyl-L-methionine</keyword>
<dbReference type="FunFam" id="3.40.50.150:FF:000017">
    <property type="entry name" value="probable 18S rRNA (Guanine-N(7))-methyltransferase"/>
    <property type="match status" value="1"/>
</dbReference>
<evidence type="ECO:0000256" key="3">
    <source>
        <dbReference type="ARBA" id="ARBA00005547"/>
    </source>
</evidence>
<dbReference type="SUPFAM" id="SSF53335">
    <property type="entry name" value="S-adenosyl-L-methionine-dependent methyltransferases"/>
    <property type="match status" value="1"/>
</dbReference>
<dbReference type="PANTHER" id="PTHR12734">
    <property type="entry name" value="METHYLTRANSFERASE-RELATED"/>
    <property type="match status" value="1"/>
</dbReference>
<proteinExistence type="inferred from homology"/>
<keyword evidence="6" id="KW-0808">Transferase</keyword>
<dbReference type="PANTHER" id="PTHR12734:SF0">
    <property type="entry name" value="18S RRNA (GUANINE-N(7))-METHYLTRANSFERASE-RELATED"/>
    <property type="match status" value="1"/>
</dbReference>
<feature type="region of interest" description="Disordered" evidence="9">
    <location>
        <begin position="274"/>
        <end position="294"/>
    </location>
</feature>
<protein>
    <recommendedName>
        <fullName evidence="14">Methyltransferase type 11 domain-containing protein</fullName>
    </recommendedName>
</protein>
<organism evidence="12 13">
    <name type="scientific">Verticillium longisporum</name>
    <name type="common">Verticillium dahliae var. longisporum</name>
    <dbReference type="NCBI Taxonomy" id="100787"/>
    <lineage>
        <taxon>Eukaryota</taxon>
        <taxon>Fungi</taxon>
        <taxon>Dikarya</taxon>
        <taxon>Ascomycota</taxon>
        <taxon>Pezizomycotina</taxon>
        <taxon>Sordariomycetes</taxon>
        <taxon>Hypocreomycetidae</taxon>
        <taxon>Glomerellales</taxon>
        <taxon>Plectosphaerellaceae</taxon>
        <taxon>Verticillium</taxon>
    </lineage>
</organism>
<evidence type="ECO:0000256" key="7">
    <source>
        <dbReference type="ARBA" id="ARBA00022691"/>
    </source>
</evidence>
<evidence type="ECO:0000256" key="8">
    <source>
        <dbReference type="ARBA" id="ARBA00023242"/>
    </source>
</evidence>
<dbReference type="STRING" id="100787.A0A0G4MY58"/>
<keyword evidence="4" id="KW-0963">Cytoplasm</keyword>
<dbReference type="Pfam" id="PF08241">
    <property type="entry name" value="Methyltransf_11"/>
    <property type="match status" value="1"/>
</dbReference>
<evidence type="ECO:0000313" key="13">
    <source>
        <dbReference type="Proteomes" id="UP000044602"/>
    </source>
</evidence>
<dbReference type="EMBL" id="CVQH01025860">
    <property type="protein sequence ID" value="CRK39281.1"/>
    <property type="molecule type" value="Genomic_DNA"/>
</dbReference>
<dbReference type="Gene3D" id="3.40.50.150">
    <property type="entry name" value="Vaccinia Virus protein VP39"/>
    <property type="match status" value="1"/>
</dbReference>
<accession>A0A0G4MY58</accession>
<comment type="similarity">
    <text evidence="3">Belongs to the class I-like SAM-binding methyltransferase superfamily. BUD23/WBSCR22 family.</text>
</comment>
<evidence type="ECO:0000256" key="6">
    <source>
        <dbReference type="ARBA" id="ARBA00022679"/>
    </source>
</evidence>
<comment type="subcellular location">
    <subcellularLocation>
        <location evidence="2">Cytoplasm</location>
    </subcellularLocation>
    <subcellularLocation>
        <location evidence="1">Nucleus</location>
    </subcellularLocation>
</comment>
<dbReference type="InterPro" id="IPR022238">
    <property type="entry name" value="Bud23_C"/>
</dbReference>
<dbReference type="InterPro" id="IPR013216">
    <property type="entry name" value="Methyltransf_11"/>
</dbReference>
<evidence type="ECO:0000256" key="5">
    <source>
        <dbReference type="ARBA" id="ARBA00022603"/>
    </source>
</evidence>
<dbReference type="Pfam" id="PF12589">
    <property type="entry name" value="WBS_methylT"/>
    <property type="match status" value="1"/>
</dbReference>
<dbReference type="InterPro" id="IPR039769">
    <property type="entry name" value="Bud23-like"/>
</dbReference>
<evidence type="ECO:0000256" key="1">
    <source>
        <dbReference type="ARBA" id="ARBA00004123"/>
    </source>
</evidence>
<dbReference type="GO" id="GO:0005737">
    <property type="term" value="C:cytoplasm"/>
    <property type="evidence" value="ECO:0007669"/>
    <property type="project" value="UniProtKB-SubCell"/>
</dbReference>
<evidence type="ECO:0008006" key="14">
    <source>
        <dbReference type="Google" id="ProtNLM"/>
    </source>
</evidence>
<feature type="domain" description="Methyltransferase type 11" evidence="10">
    <location>
        <begin position="52"/>
        <end position="160"/>
    </location>
</feature>
<dbReference type="AlphaFoldDB" id="A0A0G4MY58"/>
<dbReference type="Proteomes" id="UP000044602">
    <property type="component" value="Unassembled WGS sequence"/>
</dbReference>
<evidence type="ECO:0000256" key="9">
    <source>
        <dbReference type="SAM" id="MobiDB-lite"/>
    </source>
</evidence>
<sequence length="375" mass="39255">MSRPEDTLAADIHYNDTEARKYTTSSRIQNIQASMTRRALELLDLQSPSLILDVGCGSGLSGEILTAELPEHGGPHTWIGMDVSPSMLDIALQRDVEGDLMLADIGQGVPFRAGSFDAAISISAIQWLCNAESSDTSPVGRLTRFFNGLYASLRRGGKAVCQFYPKNDTQRNMITQAAVKAGFGAGILEDDPETKNVKLYLVLTVGGGGAGGGAGDITGVVDGMDNVDVQDERRKAEKTGKGEIKKGSKAWIVHKKEQMERKGKVVKSTSKYTDSSTKTISQGHSSPEPSPIKRMRPTNIFQLAALTAVPASAGLVAYGICQAGCASVVTACYGAAGFTWGATLGATAPASVLACNAAFGTCCAACAAVALTPTP</sequence>
<dbReference type="GO" id="GO:0005730">
    <property type="term" value="C:nucleolus"/>
    <property type="evidence" value="ECO:0007669"/>
    <property type="project" value="TreeGrafter"/>
</dbReference>
<evidence type="ECO:0000259" key="11">
    <source>
        <dbReference type="Pfam" id="PF12589"/>
    </source>
</evidence>
<dbReference type="GO" id="GO:0016435">
    <property type="term" value="F:rRNA (guanine) methyltransferase activity"/>
    <property type="evidence" value="ECO:0007669"/>
    <property type="project" value="InterPro"/>
</dbReference>
<keyword evidence="5" id="KW-0489">Methyltransferase</keyword>
<gene>
    <name evidence="12" type="ORF">BN1708_001556</name>
</gene>
<evidence type="ECO:0000313" key="12">
    <source>
        <dbReference type="EMBL" id="CRK39281.1"/>
    </source>
</evidence>
<keyword evidence="13" id="KW-1185">Reference proteome</keyword>
<keyword evidence="8" id="KW-0539">Nucleus</keyword>
<evidence type="ECO:0000256" key="4">
    <source>
        <dbReference type="ARBA" id="ARBA00022490"/>
    </source>
</evidence>
<name>A0A0G4MY58_VERLO</name>
<dbReference type="CDD" id="cd02440">
    <property type="entry name" value="AdoMet_MTases"/>
    <property type="match status" value="1"/>
</dbReference>
<dbReference type="InterPro" id="IPR029063">
    <property type="entry name" value="SAM-dependent_MTases_sf"/>
</dbReference>